<comment type="caution">
    <text evidence="2">The sequence shown here is derived from an EMBL/GenBank/DDBJ whole genome shotgun (WGS) entry which is preliminary data.</text>
</comment>
<evidence type="ECO:0000256" key="1">
    <source>
        <dbReference type="SAM" id="MobiDB-lite"/>
    </source>
</evidence>
<evidence type="ECO:0000313" key="2">
    <source>
        <dbReference type="EMBL" id="NYI89985.1"/>
    </source>
</evidence>
<protein>
    <submittedName>
        <fullName evidence="2">Uncharacterized protein</fullName>
    </submittedName>
</protein>
<proteinExistence type="predicted"/>
<name>A0A853B5A1_9PSEU</name>
<gene>
    <name evidence="2" type="ORF">HNR02_003308</name>
</gene>
<sequence length="131" mass="14191">MTAGKIVSNISGDGPAPRSREQLATCQMIEVTADRRRRNTQFPRGPVDVDPPVLPDHLQQGVQPLMPVHPSVIPNLEPDVNRIFLKACGTGCWCFTHRDGKMDLMTLLNAPGFAVAAPRGPCRKMCGAATC</sequence>
<accession>A0A853B5A1</accession>
<dbReference type="AlphaFoldDB" id="A0A853B5A1"/>
<dbReference type="EMBL" id="JACCFK010000001">
    <property type="protein sequence ID" value="NYI89985.1"/>
    <property type="molecule type" value="Genomic_DNA"/>
</dbReference>
<dbReference type="Proteomes" id="UP000549616">
    <property type="component" value="Unassembled WGS sequence"/>
</dbReference>
<reference evidence="2 3" key="1">
    <citation type="submission" date="2020-07" db="EMBL/GenBank/DDBJ databases">
        <title>Sequencing the genomes of 1000 actinobacteria strains.</title>
        <authorList>
            <person name="Klenk H.-P."/>
        </authorList>
    </citation>
    <scope>NUCLEOTIDE SEQUENCE [LARGE SCALE GENOMIC DNA]</scope>
    <source>
        <strain evidence="2 3">DSM 104006</strain>
    </source>
</reference>
<feature type="region of interest" description="Disordered" evidence="1">
    <location>
        <begin position="1"/>
        <end position="21"/>
    </location>
</feature>
<keyword evidence="3" id="KW-1185">Reference proteome</keyword>
<organism evidence="2 3">
    <name type="scientific">Amycolatopsis endophytica</name>
    <dbReference type="NCBI Taxonomy" id="860233"/>
    <lineage>
        <taxon>Bacteria</taxon>
        <taxon>Bacillati</taxon>
        <taxon>Actinomycetota</taxon>
        <taxon>Actinomycetes</taxon>
        <taxon>Pseudonocardiales</taxon>
        <taxon>Pseudonocardiaceae</taxon>
        <taxon>Amycolatopsis</taxon>
    </lineage>
</organism>
<evidence type="ECO:0000313" key="3">
    <source>
        <dbReference type="Proteomes" id="UP000549616"/>
    </source>
</evidence>